<keyword evidence="1" id="KW-0472">Membrane</keyword>
<evidence type="ECO:0000313" key="3">
    <source>
        <dbReference type="Proteomes" id="UP001150924"/>
    </source>
</evidence>
<proteinExistence type="predicted"/>
<dbReference type="Proteomes" id="UP001150924">
    <property type="component" value="Unassembled WGS sequence"/>
</dbReference>
<keyword evidence="1" id="KW-0812">Transmembrane</keyword>
<evidence type="ECO:0000256" key="1">
    <source>
        <dbReference type="SAM" id="Phobius"/>
    </source>
</evidence>
<keyword evidence="1" id="KW-1133">Transmembrane helix</keyword>
<comment type="caution">
    <text evidence="2">The sequence shown here is derived from an EMBL/GenBank/DDBJ whole genome shotgun (WGS) entry which is preliminary data.</text>
</comment>
<dbReference type="AlphaFoldDB" id="A0A9X3ERQ9"/>
<name>A0A9X3ERQ9_9BACT</name>
<organism evidence="2 3">
    <name type="scientific">Nannocystis pusilla</name>
    <dbReference type="NCBI Taxonomy" id="889268"/>
    <lineage>
        <taxon>Bacteria</taxon>
        <taxon>Pseudomonadati</taxon>
        <taxon>Myxococcota</taxon>
        <taxon>Polyangia</taxon>
        <taxon>Nannocystales</taxon>
        <taxon>Nannocystaceae</taxon>
        <taxon>Nannocystis</taxon>
    </lineage>
</organism>
<keyword evidence="3" id="KW-1185">Reference proteome</keyword>
<evidence type="ECO:0000313" key="2">
    <source>
        <dbReference type="EMBL" id="MCY1009122.1"/>
    </source>
</evidence>
<gene>
    <name evidence="2" type="ORF">OV079_26875</name>
</gene>
<dbReference type="EMBL" id="JAPNKE010000002">
    <property type="protein sequence ID" value="MCY1009122.1"/>
    <property type="molecule type" value="Genomic_DNA"/>
</dbReference>
<reference evidence="2" key="1">
    <citation type="submission" date="2022-11" db="EMBL/GenBank/DDBJ databases">
        <title>Minimal conservation of predation-associated metabolite biosynthetic gene clusters underscores biosynthetic potential of Myxococcota including descriptions for ten novel species: Archangium lansinium sp. nov., Myxococcus landrumus sp. nov., Nannocystis bai.</title>
        <authorList>
            <person name="Ahearne A."/>
            <person name="Stevens C."/>
            <person name="Phillips K."/>
        </authorList>
    </citation>
    <scope>NUCLEOTIDE SEQUENCE</scope>
    <source>
        <strain evidence="2">Na p29</strain>
    </source>
</reference>
<feature type="transmembrane region" description="Helical" evidence="1">
    <location>
        <begin position="45"/>
        <end position="71"/>
    </location>
</feature>
<protein>
    <submittedName>
        <fullName evidence="2">Uncharacterized protein</fullName>
    </submittedName>
</protein>
<dbReference type="RefSeq" id="WP_267771779.1">
    <property type="nucleotide sequence ID" value="NZ_JAPNKE010000002.1"/>
</dbReference>
<sequence>MPGVGSIVVVTGSVDVTGSVVDVVVVSVAPIDVTVLAGSVVGASLVLVALVVVSDCVVPVVAALVSLLVALPSIPDGEKHPEEARTTIRTCDRAKDIGRTLLDARRPAPGP</sequence>
<accession>A0A9X3ERQ9</accession>